<organism evidence="2 3">
    <name type="scientific">Ameca splendens</name>
    <dbReference type="NCBI Taxonomy" id="208324"/>
    <lineage>
        <taxon>Eukaryota</taxon>
        <taxon>Metazoa</taxon>
        <taxon>Chordata</taxon>
        <taxon>Craniata</taxon>
        <taxon>Vertebrata</taxon>
        <taxon>Euteleostomi</taxon>
        <taxon>Actinopterygii</taxon>
        <taxon>Neopterygii</taxon>
        <taxon>Teleostei</taxon>
        <taxon>Neoteleostei</taxon>
        <taxon>Acanthomorphata</taxon>
        <taxon>Ovalentaria</taxon>
        <taxon>Atherinomorphae</taxon>
        <taxon>Cyprinodontiformes</taxon>
        <taxon>Goodeidae</taxon>
        <taxon>Ameca</taxon>
    </lineage>
</organism>
<feature type="transmembrane region" description="Helical" evidence="1">
    <location>
        <begin position="12"/>
        <end position="28"/>
    </location>
</feature>
<feature type="transmembrane region" description="Helical" evidence="1">
    <location>
        <begin position="71"/>
        <end position="89"/>
    </location>
</feature>
<keyword evidence="1" id="KW-1133">Transmembrane helix</keyword>
<accession>A0ABV0YXT5</accession>
<protein>
    <submittedName>
        <fullName evidence="2">Uncharacterized protein</fullName>
    </submittedName>
</protein>
<proteinExistence type="predicted"/>
<dbReference type="EMBL" id="JAHRIP010047299">
    <property type="protein sequence ID" value="MEQ2298506.1"/>
    <property type="molecule type" value="Genomic_DNA"/>
</dbReference>
<keyword evidence="3" id="KW-1185">Reference proteome</keyword>
<name>A0ABV0YXT5_9TELE</name>
<keyword evidence="1" id="KW-0812">Transmembrane</keyword>
<dbReference type="Proteomes" id="UP001469553">
    <property type="component" value="Unassembled WGS sequence"/>
</dbReference>
<evidence type="ECO:0000313" key="3">
    <source>
        <dbReference type="Proteomes" id="UP001469553"/>
    </source>
</evidence>
<gene>
    <name evidence="2" type="ORF">AMECASPLE_005857</name>
</gene>
<sequence>MLLNIFDMSNKNICGIMISCSCTYYIGLPTTAMADIAGVVLQKLFSSLWILHQYLLFLIRNTSSVHTNSSFLTSAFVVAAMLFFFLQHFHAHVQCEILSVAVLPRHSQAYQISSL</sequence>
<keyword evidence="1" id="KW-0472">Membrane</keyword>
<reference evidence="2 3" key="1">
    <citation type="submission" date="2021-06" db="EMBL/GenBank/DDBJ databases">
        <authorList>
            <person name="Palmer J.M."/>
        </authorList>
    </citation>
    <scope>NUCLEOTIDE SEQUENCE [LARGE SCALE GENOMIC DNA]</scope>
    <source>
        <strain evidence="2 3">AS_MEX2019</strain>
        <tissue evidence="2">Muscle</tissue>
    </source>
</reference>
<evidence type="ECO:0000256" key="1">
    <source>
        <dbReference type="SAM" id="Phobius"/>
    </source>
</evidence>
<comment type="caution">
    <text evidence="2">The sequence shown here is derived from an EMBL/GenBank/DDBJ whole genome shotgun (WGS) entry which is preliminary data.</text>
</comment>
<evidence type="ECO:0000313" key="2">
    <source>
        <dbReference type="EMBL" id="MEQ2298506.1"/>
    </source>
</evidence>